<evidence type="ECO:0000256" key="6">
    <source>
        <dbReference type="ARBA" id="ARBA00023136"/>
    </source>
</evidence>
<dbReference type="InterPro" id="IPR050975">
    <property type="entry name" value="Sleep_regulator"/>
</dbReference>
<feature type="compositionally biased region" description="Low complexity" evidence="9">
    <location>
        <begin position="55"/>
        <end position="78"/>
    </location>
</feature>
<keyword evidence="2" id="KW-0336">GPI-anchor</keyword>
<feature type="chain" id="PRO_5040358640" evidence="10">
    <location>
        <begin position="25"/>
        <end position="226"/>
    </location>
</feature>
<evidence type="ECO:0000256" key="1">
    <source>
        <dbReference type="ARBA" id="ARBA00004589"/>
    </source>
</evidence>
<evidence type="ECO:0000256" key="7">
    <source>
        <dbReference type="ARBA" id="ARBA00023180"/>
    </source>
</evidence>
<comment type="subcellular location">
    <subcellularLocation>
        <location evidence="1">Membrane</location>
        <topology evidence="1">Lipid-anchor</topology>
        <topology evidence="1">GPI-anchor</topology>
    </subcellularLocation>
</comment>
<name>A0A9P0NLM2_APHGO</name>
<keyword evidence="3" id="KW-0812">Transmembrane</keyword>
<dbReference type="AlphaFoldDB" id="A0A9P0NLM2"/>
<evidence type="ECO:0000256" key="9">
    <source>
        <dbReference type="SAM" id="MobiDB-lite"/>
    </source>
</evidence>
<keyword evidence="8" id="KW-0449">Lipoprotein</keyword>
<dbReference type="PANTHER" id="PTHR33562">
    <property type="entry name" value="ATILLA, ISOFORM B-RELATED-RELATED"/>
    <property type="match status" value="1"/>
</dbReference>
<dbReference type="GO" id="GO:0098552">
    <property type="term" value="C:side of membrane"/>
    <property type="evidence" value="ECO:0007669"/>
    <property type="project" value="UniProtKB-KW"/>
</dbReference>
<dbReference type="GO" id="GO:0030431">
    <property type="term" value="P:sleep"/>
    <property type="evidence" value="ECO:0007669"/>
    <property type="project" value="InterPro"/>
</dbReference>
<feature type="region of interest" description="Disordered" evidence="9">
    <location>
        <begin position="55"/>
        <end position="130"/>
    </location>
</feature>
<evidence type="ECO:0000256" key="5">
    <source>
        <dbReference type="ARBA" id="ARBA00022989"/>
    </source>
</evidence>
<evidence type="ECO:0000256" key="2">
    <source>
        <dbReference type="ARBA" id="ARBA00022622"/>
    </source>
</evidence>
<dbReference type="InterPro" id="IPR031424">
    <property type="entry name" value="QVR-like"/>
</dbReference>
<keyword evidence="12" id="KW-1185">Reference proteome</keyword>
<proteinExistence type="predicted"/>
<keyword evidence="7" id="KW-0325">Glycoprotein</keyword>
<keyword evidence="6" id="KW-0472">Membrane</keyword>
<sequence>MKSFAIVLIVTMSLCGFFTHSADSLSCYQCSWTDTTCATEKTDSKLKKVDCAAVPAPGGSTPAPGGASTPPAPGGASTPAPPAPGGASTPAPGGASTPAPPAPGGASTPAPKPPGLSGVLGPEPTTFKNKKPFLRMADPAYYCFKVNVKANSSATPAVERGCKATNKVDDCVVIDKKAYATAVAENCVVCSKDNCNGNGQSMVTGSAVQCALISSLVIARMFFQTK</sequence>
<accession>A0A9P0NLM2</accession>
<reference evidence="11" key="1">
    <citation type="submission" date="2022-02" db="EMBL/GenBank/DDBJ databases">
        <authorList>
            <person name="King R."/>
        </authorList>
    </citation>
    <scope>NUCLEOTIDE SEQUENCE</scope>
</reference>
<evidence type="ECO:0000313" key="12">
    <source>
        <dbReference type="Proteomes" id="UP001154329"/>
    </source>
</evidence>
<evidence type="ECO:0000256" key="3">
    <source>
        <dbReference type="ARBA" id="ARBA00022692"/>
    </source>
</evidence>
<feature type="signal peptide" evidence="10">
    <location>
        <begin position="1"/>
        <end position="24"/>
    </location>
</feature>
<gene>
    <name evidence="11" type="ORF">APHIGO_LOCUS7666</name>
</gene>
<protein>
    <submittedName>
        <fullName evidence="11">Uncharacterized protein</fullName>
    </submittedName>
</protein>
<evidence type="ECO:0000256" key="4">
    <source>
        <dbReference type="ARBA" id="ARBA00022729"/>
    </source>
</evidence>
<dbReference type="GO" id="GO:0032222">
    <property type="term" value="P:regulation of synaptic transmission, cholinergic"/>
    <property type="evidence" value="ECO:0007669"/>
    <property type="project" value="InterPro"/>
</dbReference>
<keyword evidence="4 10" id="KW-0732">Signal</keyword>
<evidence type="ECO:0000313" key="11">
    <source>
        <dbReference type="EMBL" id="CAH1730844.1"/>
    </source>
</evidence>
<organism evidence="11 12">
    <name type="scientific">Aphis gossypii</name>
    <name type="common">Cotton aphid</name>
    <dbReference type="NCBI Taxonomy" id="80765"/>
    <lineage>
        <taxon>Eukaryota</taxon>
        <taxon>Metazoa</taxon>
        <taxon>Ecdysozoa</taxon>
        <taxon>Arthropoda</taxon>
        <taxon>Hexapoda</taxon>
        <taxon>Insecta</taxon>
        <taxon>Pterygota</taxon>
        <taxon>Neoptera</taxon>
        <taxon>Paraneoptera</taxon>
        <taxon>Hemiptera</taxon>
        <taxon>Sternorrhyncha</taxon>
        <taxon>Aphidomorpha</taxon>
        <taxon>Aphidoidea</taxon>
        <taxon>Aphididae</taxon>
        <taxon>Aphidini</taxon>
        <taxon>Aphis</taxon>
        <taxon>Aphis</taxon>
    </lineage>
</organism>
<reference evidence="11" key="2">
    <citation type="submission" date="2022-10" db="EMBL/GenBank/DDBJ databases">
        <authorList>
            <consortium name="ENA_rothamsted_submissions"/>
            <consortium name="culmorum"/>
            <person name="King R."/>
        </authorList>
    </citation>
    <scope>NUCLEOTIDE SEQUENCE</scope>
</reference>
<dbReference type="Pfam" id="PF17064">
    <property type="entry name" value="QVR"/>
    <property type="match status" value="1"/>
</dbReference>
<dbReference type="EMBL" id="OU899036">
    <property type="protein sequence ID" value="CAH1730844.1"/>
    <property type="molecule type" value="Genomic_DNA"/>
</dbReference>
<evidence type="ECO:0000256" key="10">
    <source>
        <dbReference type="SAM" id="SignalP"/>
    </source>
</evidence>
<feature type="compositionally biased region" description="Low complexity" evidence="9">
    <location>
        <begin position="85"/>
        <end position="97"/>
    </location>
</feature>
<evidence type="ECO:0000256" key="8">
    <source>
        <dbReference type="ARBA" id="ARBA00023288"/>
    </source>
</evidence>
<keyword evidence="5" id="KW-1133">Transmembrane helix</keyword>
<dbReference type="Proteomes" id="UP001154329">
    <property type="component" value="Chromosome 3"/>
</dbReference>